<dbReference type="Pfam" id="PF00959">
    <property type="entry name" value="Phage_lysozyme"/>
    <property type="match status" value="1"/>
</dbReference>
<name>A0A376LR01_ECOLX</name>
<dbReference type="HAMAP" id="MF_04110">
    <property type="entry name" value="ENDOLYSIN_T4"/>
    <property type="match status" value="1"/>
</dbReference>
<dbReference type="AlphaFoldDB" id="A0A376LR01"/>
<keyword evidence="3 6" id="KW-0081">Bacteriolytic enzyme</keyword>
<reference evidence="7 8" key="1">
    <citation type="submission" date="2018-06" db="EMBL/GenBank/DDBJ databases">
        <authorList>
            <consortium name="Pathogen Informatics"/>
            <person name="Doyle S."/>
        </authorList>
    </citation>
    <scope>NUCLEOTIDE SEQUENCE [LARGE SCALE GENOMIC DNA]</scope>
    <source>
        <strain evidence="7 8">NCTC7928</strain>
    </source>
</reference>
<sequence length="163" mass="18086">MISQSLKNKIIAAAAGGAIAIAAVMVKPLEGVEYDPYRDVIGVWTVCYGHTGKDIMLGKTYTPAECEALLNKDLHKTAKAIDPYIKVEISDFTRAALYSFAYNVGATNFKTSTLLKLLNDGKKSEACAQLKRWIYAGGKQWQGLINRRDVEYAVCEWGETWTR</sequence>
<comment type="catalytic activity">
    <reaction evidence="1 6">
        <text>Hydrolysis of (1-&gt;4)-beta-linkages between N-acetylmuramic acid and N-acetyl-D-glucosamine residues in a peptidoglycan and between N-acetyl-D-glucosamine residues in chitodextrins.</text>
        <dbReference type="EC" id="3.2.1.17"/>
    </reaction>
</comment>
<evidence type="ECO:0000256" key="5">
    <source>
        <dbReference type="ARBA" id="ARBA00023295"/>
    </source>
</evidence>
<keyword evidence="2 6" id="KW-0929">Antimicrobial</keyword>
<dbReference type="InterPro" id="IPR043688">
    <property type="entry name" value="SAR_endolysin-like"/>
</dbReference>
<evidence type="ECO:0000313" key="7">
    <source>
        <dbReference type="EMBL" id="STF46260.1"/>
    </source>
</evidence>
<dbReference type="EC" id="3.2.1.17" evidence="6"/>
<gene>
    <name evidence="7" type="ORF">NCTC7928_07062</name>
</gene>
<dbReference type="CDD" id="cd16900">
    <property type="entry name" value="endolysin_R21-like"/>
    <property type="match status" value="1"/>
</dbReference>
<dbReference type="SUPFAM" id="SSF53955">
    <property type="entry name" value="Lysozyme-like"/>
    <property type="match status" value="1"/>
</dbReference>
<dbReference type="InterPro" id="IPR002196">
    <property type="entry name" value="Glyco_hydro_24"/>
</dbReference>
<dbReference type="EMBL" id="UGAB01000002">
    <property type="protein sequence ID" value="STF46260.1"/>
    <property type="molecule type" value="Genomic_DNA"/>
</dbReference>
<dbReference type="PANTHER" id="PTHR38107">
    <property type="match status" value="1"/>
</dbReference>
<dbReference type="Proteomes" id="UP000254877">
    <property type="component" value="Unassembled WGS sequence"/>
</dbReference>
<dbReference type="GO" id="GO:0016998">
    <property type="term" value="P:cell wall macromolecule catabolic process"/>
    <property type="evidence" value="ECO:0007669"/>
    <property type="project" value="InterPro"/>
</dbReference>
<dbReference type="InterPro" id="IPR023347">
    <property type="entry name" value="Lysozyme_dom_sf"/>
</dbReference>
<dbReference type="RefSeq" id="WP_151309988.1">
    <property type="nucleotide sequence ID" value="NZ_JBCOKD010000006.1"/>
</dbReference>
<dbReference type="GO" id="GO:0042742">
    <property type="term" value="P:defense response to bacterium"/>
    <property type="evidence" value="ECO:0007669"/>
    <property type="project" value="UniProtKB-KW"/>
</dbReference>
<evidence type="ECO:0000256" key="4">
    <source>
        <dbReference type="ARBA" id="ARBA00022801"/>
    </source>
</evidence>
<dbReference type="Gene3D" id="1.10.530.40">
    <property type="match status" value="1"/>
</dbReference>
<keyword evidence="5 6" id="KW-0326">Glycosidase</keyword>
<proteinExistence type="inferred from homology"/>
<evidence type="ECO:0000256" key="6">
    <source>
        <dbReference type="RuleBase" id="RU003788"/>
    </source>
</evidence>
<evidence type="ECO:0000256" key="1">
    <source>
        <dbReference type="ARBA" id="ARBA00000632"/>
    </source>
</evidence>
<dbReference type="GO" id="GO:0031640">
    <property type="term" value="P:killing of cells of another organism"/>
    <property type="evidence" value="ECO:0007669"/>
    <property type="project" value="UniProtKB-KW"/>
</dbReference>
<dbReference type="InterPro" id="IPR034690">
    <property type="entry name" value="Endolysin_T4_type"/>
</dbReference>
<dbReference type="GO" id="GO:0003796">
    <property type="term" value="F:lysozyme activity"/>
    <property type="evidence" value="ECO:0007669"/>
    <property type="project" value="UniProtKB-EC"/>
</dbReference>
<dbReference type="InterPro" id="IPR023346">
    <property type="entry name" value="Lysozyme-like_dom_sf"/>
</dbReference>
<comment type="similarity">
    <text evidence="6">Belongs to the glycosyl hydrolase 24 family.</text>
</comment>
<dbReference type="HAMAP" id="MF_04136">
    <property type="entry name" value="SAR_ENDOLYSIN"/>
    <property type="match status" value="1"/>
</dbReference>
<keyword evidence="4 6" id="KW-0378">Hydrolase</keyword>
<dbReference type="PANTHER" id="PTHR38107:SF3">
    <property type="entry name" value="LYSOZYME RRRD-RELATED"/>
    <property type="match status" value="1"/>
</dbReference>
<organism evidence="7 8">
    <name type="scientific">Escherichia coli</name>
    <dbReference type="NCBI Taxonomy" id="562"/>
    <lineage>
        <taxon>Bacteria</taxon>
        <taxon>Pseudomonadati</taxon>
        <taxon>Pseudomonadota</taxon>
        <taxon>Gammaproteobacteria</taxon>
        <taxon>Enterobacterales</taxon>
        <taxon>Enterobacteriaceae</taxon>
        <taxon>Escherichia</taxon>
    </lineage>
</organism>
<evidence type="ECO:0000313" key="8">
    <source>
        <dbReference type="Proteomes" id="UP000254877"/>
    </source>
</evidence>
<dbReference type="InterPro" id="IPR051018">
    <property type="entry name" value="Bacteriophage_GH24"/>
</dbReference>
<protein>
    <recommendedName>
        <fullName evidence="6">Lysozyme</fullName>
        <ecNumber evidence="6">3.2.1.17</ecNumber>
    </recommendedName>
</protein>
<dbReference type="GO" id="GO:0009253">
    <property type="term" value="P:peptidoglycan catabolic process"/>
    <property type="evidence" value="ECO:0007669"/>
    <property type="project" value="InterPro"/>
</dbReference>
<evidence type="ECO:0000256" key="3">
    <source>
        <dbReference type="ARBA" id="ARBA00022638"/>
    </source>
</evidence>
<evidence type="ECO:0000256" key="2">
    <source>
        <dbReference type="ARBA" id="ARBA00022529"/>
    </source>
</evidence>
<accession>A0A376LR01</accession>